<dbReference type="InterPro" id="IPR051257">
    <property type="entry name" value="Diverse_CBS-Domain"/>
</dbReference>
<evidence type="ECO:0000259" key="3">
    <source>
        <dbReference type="PROSITE" id="PS51371"/>
    </source>
</evidence>
<dbReference type="Proteomes" id="UP000673383">
    <property type="component" value="Unassembled WGS sequence"/>
</dbReference>
<dbReference type="InterPro" id="IPR000644">
    <property type="entry name" value="CBS_dom"/>
</dbReference>
<organism evidence="4 6">
    <name type="scientific">Bradyrhizobium elkanii</name>
    <dbReference type="NCBI Taxonomy" id="29448"/>
    <lineage>
        <taxon>Bacteria</taxon>
        <taxon>Pseudomonadati</taxon>
        <taxon>Pseudomonadota</taxon>
        <taxon>Alphaproteobacteria</taxon>
        <taxon>Hyphomicrobiales</taxon>
        <taxon>Nitrobacteraceae</taxon>
        <taxon>Bradyrhizobium</taxon>
    </lineage>
</organism>
<dbReference type="EMBL" id="JAFICZ010000001">
    <property type="protein sequence ID" value="MBP1293932.1"/>
    <property type="molecule type" value="Genomic_DNA"/>
</dbReference>
<evidence type="ECO:0000313" key="4">
    <source>
        <dbReference type="EMBL" id="MBP1293932.1"/>
    </source>
</evidence>
<keyword evidence="7" id="KW-1185">Reference proteome</keyword>
<dbReference type="SUPFAM" id="SSF54631">
    <property type="entry name" value="CBS-domain pair"/>
    <property type="match status" value="1"/>
</dbReference>
<gene>
    <name evidence="5" type="ORF">ABIF29_007477</name>
    <name evidence="4" type="ORF">JOH49_003685</name>
</gene>
<feature type="domain" description="CBS" evidence="3">
    <location>
        <begin position="13"/>
        <end position="68"/>
    </location>
</feature>
<comment type="caution">
    <text evidence="4">The sequence shown here is derived from an EMBL/GenBank/DDBJ whole genome shotgun (WGS) entry which is preliminary data.</text>
</comment>
<evidence type="ECO:0000313" key="7">
    <source>
        <dbReference type="Proteomes" id="UP001565471"/>
    </source>
</evidence>
<keyword evidence="1 2" id="KW-0129">CBS domain</keyword>
<dbReference type="InterPro" id="IPR046342">
    <property type="entry name" value="CBS_dom_sf"/>
</dbReference>
<evidence type="ECO:0000256" key="2">
    <source>
        <dbReference type="PROSITE-ProRule" id="PRU00703"/>
    </source>
</evidence>
<dbReference type="OrthoDB" id="9790355at2"/>
<dbReference type="AlphaFoldDB" id="A0A1E3EVU2"/>
<reference evidence="4" key="1">
    <citation type="submission" date="2021-02" db="EMBL/GenBank/DDBJ databases">
        <title>Genomic Encyclopedia of Type Strains, Phase IV (KMG-V): Genome sequencing to study the core and pangenomes of soil and plant-associated prokaryotes.</title>
        <authorList>
            <person name="Whitman W."/>
        </authorList>
    </citation>
    <scope>NUCLEOTIDE SEQUENCE</scope>
    <source>
        <strain evidence="4">USDA 406</strain>
    </source>
</reference>
<dbReference type="Proteomes" id="UP001565471">
    <property type="component" value="Unassembled WGS sequence"/>
</dbReference>
<dbReference type="EMBL" id="JBGBZA010000002">
    <property type="protein sequence ID" value="MEY9320678.1"/>
    <property type="molecule type" value="Genomic_DNA"/>
</dbReference>
<sequence>MYEFLQETVASNMTRSVRSVAPEMTVGDLYRLFAKDDFDAYPVLRDDVVVGFVTKLDALKVFACPVDHMLPRYDDRMGTTVDEIMSSDVIAVEPDTNLQRVLQLMIAHRLKSLPVIDKYHHLVGIIAREDVMRALARCTKRQAPSLVPCETVRCLRLV</sequence>
<dbReference type="PANTHER" id="PTHR43080">
    <property type="entry name" value="CBS DOMAIN-CONTAINING PROTEIN CBSX3, MITOCHONDRIAL"/>
    <property type="match status" value="1"/>
</dbReference>
<dbReference type="Gene3D" id="3.10.580.10">
    <property type="entry name" value="CBS-domain"/>
    <property type="match status" value="2"/>
</dbReference>
<dbReference type="PANTHER" id="PTHR43080:SF2">
    <property type="entry name" value="CBS DOMAIN-CONTAINING PROTEIN"/>
    <property type="match status" value="1"/>
</dbReference>
<evidence type="ECO:0000256" key="1">
    <source>
        <dbReference type="ARBA" id="ARBA00023122"/>
    </source>
</evidence>
<evidence type="ECO:0000313" key="6">
    <source>
        <dbReference type="Proteomes" id="UP000673383"/>
    </source>
</evidence>
<feature type="domain" description="CBS" evidence="3">
    <location>
        <begin position="85"/>
        <end position="145"/>
    </location>
</feature>
<dbReference type="GeneID" id="92951529"/>
<dbReference type="Pfam" id="PF00571">
    <property type="entry name" value="CBS"/>
    <property type="match status" value="2"/>
</dbReference>
<evidence type="ECO:0000313" key="5">
    <source>
        <dbReference type="EMBL" id="MEY9320678.1"/>
    </source>
</evidence>
<accession>A0A1E3EVU2</accession>
<dbReference type="eggNOG" id="COG3448">
    <property type="taxonomic scope" value="Bacteria"/>
</dbReference>
<dbReference type="RefSeq" id="WP_018268786.1">
    <property type="nucleotide sequence ID" value="NZ_BJNL01000146.1"/>
</dbReference>
<dbReference type="PROSITE" id="PS51371">
    <property type="entry name" value="CBS"/>
    <property type="match status" value="2"/>
</dbReference>
<dbReference type="SMART" id="SM00116">
    <property type="entry name" value="CBS"/>
    <property type="match status" value="2"/>
</dbReference>
<reference evidence="5 7" key="2">
    <citation type="submission" date="2024-07" db="EMBL/GenBank/DDBJ databases">
        <title>Genomic Encyclopedia of Type Strains, Phase V (KMG-V): Genome sequencing to study the core and pangenomes of soil and plant-associated prokaryotes.</title>
        <authorList>
            <person name="Whitman W."/>
        </authorList>
    </citation>
    <scope>NUCLEOTIDE SEQUENCE [LARGE SCALE GENOMIC DNA]</scope>
    <source>
        <strain evidence="5 7">USDA 415</strain>
    </source>
</reference>
<name>A0A1E3EVU2_BRAEL</name>
<protein>
    <submittedName>
        <fullName evidence="4">CBS-domain-containing membrane protein</fullName>
    </submittedName>
</protein>
<proteinExistence type="predicted"/>